<evidence type="ECO:0000256" key="2">
    <source>
        <dbReference type="ARBA" id="ARBA00023002"/>
    </source>
</evidence>
<dbReference type="GO" id="GO:0010181">
    <property type="term" value="F:FMN binding"/>
    <property type="evidence" value="ECO:0007669"/>
    <property type="project" value="InterPro"/>
</dbReference>
<comment type="cofactor">
    <cofactor evidence="1">
        <name>FMN</name>
        <dbReference type="ChEBI" id="CHEBI:58210"/>
    </cofactor>
</comment>
<evidence type="ECO:0000313" key="8">
    <source>
        <dbReference type="Proteomes" id="UP000799764"/>
    </source>
</evidence>
<dbReference type="Proteomes" id="UP000799764">
    <property type="component" value="Unassembled WGS sequence"/>
</dbReference>
<feature type="binding site" evidence="5">
    <location>
        <begin position="105"/>
        <end position="107"/>
    </location>
    <ligand>
        <name>FMN</name>
        <dbReference type="ChEBI" id="CHEBI:58210"/>
    </ligand>
</feature>
<feature type="binding site" evidence="5">
    <location>
        <position position="299"/>
    </location>
    <ligand>
        <name>glyoxylate</name>
        <dbReference type="ChEBI" id="CHEBI:36655"/>
    </ligand>
</feature>
<feature type="binding site" evidence="5">
    <location>
        <begin position="353"/>
        <end position="354"/>
    </location>
    <ligand>
        <name>FMN</name>
        <dbReference type="ChEBI" id="CHEBI:58210"/>
    </ligand>
</feature>
<evidence type="ECO:0000256" key="1">
    <source>
        <dbReference type="ARBA" id="ARBA00001917"/>
    </source>
</evidence>
<dbReference type="InterPro" id="IPR013785">
    <property type="entry name" value="Aldolase_TIM"/>
</dbReference>
<dbReference type="EMBL" id="MU001492">
    <property type="protein sequence ID" value="KAF2452050.1"/>
    <property type="molecule type" value="Genomic_DNA"/>
</dbReference>
<protein>
    <submittedName>
        <fullName evidence="7">FMN-dependent alpha-hydroxy acid dehydrogenase</fullName>
    </submittedName>
</protein>
<gene>
    <name evidence="7" type="ORF">P171DRAFT_450719</name>
</gene>
<organism evidence="7 8">
    <name type="scientific">Karstenula rhodostoma CBS 690.94</name>
    <dbReference type="NCBI Taxonomy" id="1392251"/>
    <lineage>
        <taxon>Eukaryota</taxon>
        <taxon>Fungi</taxon>
        <taxon>Dikarya</taxon>
        <taxon>Ascomycota</taxon>
        <taxon>Pezizomycotina</taxon>
        <taxon>Dothideomycetes</taxon>
        <taxon>Pleosporomycetidae</taxon>
        <taxon>Pleosporales</taxon>
        <taxon>Massarineae</taxon>
        <taxon>Didymosphaeriaceae</taxon>
        <taxon>Karstenula</taxon>
    </lineage>
</organism>
<feature type="binding site" evidence="5">
    <location>
        <position position="134"/>
    </location>
    <ligand>
        <name>FMN</name>
        <dbReference type="ChEBI" id="CHEBI:58210"/>
    </ligand>
</feature>
<feature type="active site" description="Proton acceptor" evidence="4">
    <location>
        <position position="299"/>
    </location>
</feature>
<dbReference type="OrthoDB" id="25826at2759"/>
<dbReference type="Gene3D" id="3.20.20.70">
    <property type="entry name" value="Aldolase class I"/>
    <property type="match status" value="1"/>
</dbReference>
<accession>A0A9P4PVB2</accession>
<evidence type="ECO:0000256" key="3">
    <source>
        <dbReference type="ARBA" id="ARBA00024042"/>
    </source>
</evidence>
<evidence type="ECO:0000313" key="7">
    <source>
        <dbReference type="EMBL" id="KAF2452050.1"/>
    </source>
</evidence>
<dbReference type="InterPro" id="IPR012133">
    <property type="entry name" value="Alpha-hydoxy_acid_DH_FMN"/>
</dbReference>
<dbReference type="PANTHER" id="PTHR10578:SF143">
    <property type="entry name" value="FMN-DEPENDENT ALPHA-HYDROXY ACID DEHYDROGENASE PB1A11.03"/>
    <property type="match status" value="1"/>
</dbReference>
<reference evidence="7" key="1">
    <citation type="journal article" date="2020" name="Stud. Mycol.">
        <title>101 Dothideomycetes genomes: a test case for predicting lifestyles and emergence of pathogens.</title>
        <authorList>
            <person name="Haridas S."/>
            <person name="Albert R."/>
            <person name="Binder M."/>
            <person name="Bloem J."/>
            <person name="Labutti K."/>
            <person name="Salamov A."/>
            <person name="Andreopoulos B."/>
            <person name="Baker S."/>
            <person name="Barry K."/>
            <person name="Bills G."/>
            <person name="Bluhm B."/>
            <person name="Cannon C."/>
            <person name="Castanera R."/>
            <person name="Culley D."/>
            <person name="Daum C."/>
            <person name="Ezra D."/>
            <person name="Gonzalez J."/>
            <person name="Henrissat B."/>
            <person name="Kuo A."/>
            <person name="Liang C."/>
            <person name="Lipzen A."/>
            <person name="Lutzoni F."/>
            <person name="Magnuson J."/>
            <person name="Mondo S."/>
            <person name="Nolan M."/>
            <person name="Ohm R."/>
            <person name="Pangilinan J."/>
            <person name="Park H.-J."/>
            <person name="Ramirez L."/>
            <person name="Alfaro M."/>
            <person name="Sun H."/>
            <person name="Tritt A."/>
            <person name="Yoshinaga Y."/>
            <person name="Zwiers L.-H."/>
            <person name="Turgeon B."/>
            <person name="Goodwin S."/>
            <person name="Spatafora J."/>
            <person name="Crous P."/>
            <person name="Grigoriev I."/>
        </authorList>
    </citation>
    <scope>NUCLEOTIDE SEQUENCE</scope>
    <source>
        <strain evidence="7">CBS 690.94</strain>
    </source>
</reference>
<dbReference type="PIRSF" id="PIRSF000138">
    <property type="entry name" value="Al-hdrx_acd_dh"/>
    <property type="match status" value="1"/>
</dbReference>
<dbReference type="InterPro" id="IPR008259">
    <property type="entry name" value="FMN_hydac_DH_AS"/>
</dbReference>
<dbReference type="PANTHER" id="PTHR10578">
    <property type="entry name" value="S -2-HYDROXY-ACID OXIDASE-RELATED"/>
    <property type="match status" value="1"/>
</dbReference>
<feature type="binding site" evidence="5">
    <location>
        <position position="51"/>
    </location>
    <ligand>
        <name>glyoxylate</name>
        <dbReference type="ChEBI" id="CHEBI:36655"/>
    </ligand>
</feature>
<dbReference type="InterPro" id="IPR037396">
    <property type="entry name" value="FMN_HAD"/>
</dbReference>
<feature type="binding site" evidence="5">
    <location>
        <position position="302"/>
    </location>
    <ligand>
        <name>glyoxylate</name>
        <dbReference type="ChEBI" id="CHEBI:36655"/>
    </ligand>
</feature>
<proteinExistence type="inferred from homology"/>
<comment type="similarity">
    <text evidence="3">Belongs to the FMN-dependent alpha-hydroxy acid dehydrogenase family.</text>
</comment>
<keyword evidence="5" id="KW-0288">FMN</keyword>
<dbReference type="Pfam" id="PF01070">
    <property type="entry name" value="FMN_dh"/>
    <property type="match status" value="1"/>
</dbReference>
<dbReference type="InterPro" id="IPR000262">
    <property type="entry name" value="FMN-dep_DH"/>
</dbReference>
<evidence type="ECO:0000256" key="4">
    <source>
        <dbReference type="PIRSR" id="PIRSR000138-1"/>
    </source>
</evidence>
<sequence>MVRFVGFFGIFGMFEIYFNHTLYNQTPIASTNYAKLEASAKNLLTPEAYDYATGGAGLETTVAANRAAFDRWQIRPRVMRPVQPKRNLTTTLFNRTVPAPLVMAPIGVQTLFHPKGERATAAVFGQEDLPYTQSTASSTGFADVAAANGAGKPRWYQLYWPSDDDLLRPYLRTAKENGFEVLVVTVDTWDLGWRTRDLDRGFFPFIGGVGVQIGLEDPVAHEKLGFDALAANATEEQKQMAALYHTIVSSRGVSPVWENVGKLREIWADGPIVLKGVQSREDAELALGYGFDGIIVSNHGGRQIDGAIGSLDALPGIVEAVKGKLTIGFDGGIRSGADIFKALALGADFVQIGRPILWGLAHEGEKGVRHVLKSMLADLEITVGLAGCASLKDVNQNLLVARRP</sequence>
<feature type="binding site" evidence="5">
    <location>
        <position position="275"/>
    </location>
    <ligand>
        <name>FMN</name>
        <dbReference type="ChEBI" id="CHEBI:58210"/>
    </ligand>
</feature>
<feature type="binding site" evidence="5">
    <location>
        <position position="194"/>
    </location>
    <ligand>
        <name>glyoxylate</name>
        <dbReference type="ChEBI" id="CHEBI:36655"/>
    </ligand>
</feature>
<feature type="binding site" evidence="5">
    <location>
        <position position="159"/>
    </location>
    <ligand>
        <name>glyoxylate</name>
        <dbReference type="ChEBI" id="CHEBI:36655"/>
    </ligand>
</feature>
<feature type="binding site" evidence="5">
    <location>
        <position position="185"/>
    </location>
    <ligand>
        <name>FMN</name>
        <dbReference type="ChEBI" id="CHEBI:58210"/>
    </ligand>
</feature>
<evidence type="ECO:0000259" key="6">
    <source>
        <dbReference type="PROSITE" id="PS51349"/>
    </source>
</evidence>
<dbReference type="PROSITE" id="PS51349">
    <property type="entry name" value="FMN_HYDROXY_ACID_DH_2"/>
    <property type="match status" value="1"/>
</dbReference>
<keyword evidence="2" id="KW-0560">Oxidoreductase</keyword>
<feature type="domain" description="FMN hydroxy acid dehydrogenase" evidence="6">
    <location>
        <begin position="25"/>
        <end position="404"/>
    </location>
</feature>
<evidence type="ECO:0000256" key="5">
    <source>
        <dbReference type="PIRSR" id="PIRSR000138-2"/>
    </source>
</evidence>
<dbReference type="AlphaFoldDB" id="A0A9P4PVB2"/>
<feature type="binding site" evidence="5">
    <location>
        <position position="297"/>
    </location>
    <ligand>
        <name>FMN</name>
        <dbReference type="ChEBI" id="CHEBI:58210"/>
    </ligand>
</feature>
<keyword evidence="5" id="KW-0285">Flavoprotein</keyword>
<keyword evidence="8" id="KW-1185">Reference proteome</keyword>
<name>A0A9P4PVB2_9PLEO</name>
<dbReference type="PROSITE" id="PS00557">
    <property type="entry name" value="FMN_HYDROXY_ACID_DH_1"/>
    <property type="match status" value="1"/>
</dbReference>
<dbReference type="SUPFAM" id="SSF51395">
    <property type="entry name" value="FMN-linked oxidoreductases"/>
    <property type="match status" value="1"/>
</dbReference>
<comment type="caution">
    <text evidence="7">The sequence shown here is derived from an EMBL/GenBank/DDBJ whole genome shotgun (WGS) entry which is preliminary data.</text>
</comment>
<dbReference type="GO" id="GO:0016491">
    <property type="term" value="F:oxidoreductase activity"/>
    <property type="evidence" value="ECO:0007669"/>
    <property type="project" value="UniProtKB-KW"/>
</dbReference>
<feature type="binding site" evidence="5">
    <location>
        <position position="157"/>
    </location>
    <ligand>
        <name>FMN</name>
        <dbReference type="ChEBI" id="CHEBI:58210"/>
    </ligand>
</feature>
<feature type="binding site" evidence="5">
    <location>
        <begin position="330"/>
        <end position="334"/>
    </location>
    <ligand>
        <name>FMN</name>
        <dbReference type="ChEBI" id="CHEBI:58210"/>
    </ligand>
</feature>